<dbReference type="Gene3D" id="2.40.160.20">
    <property type="match status" value="1"/>
</dbReference>
<feature type="region of interest" description="Disordered" evidence="1">
    <location>
        <begin position="1"/>
        <end position="24"/>
    </location>
</feature>
<name>A0AA49Q646_9BACT</name>
<dbReference type="AlphaFoldDB" id="A0AA49Q646"/>
<dbReference type="KEGG" id="pspc:Strain318_000348"/>
<dbReference type="EMBL" id="CP130613">
    <property type="protein sequence ID" value="WKW14023.1"/>
    <property type="molecule type" value="Genomic_DNA"/>
</dbReference>
<accession>A0AA49Q3Q9</accession>
<evidence type="ECO:0000313" key="2">
    <source>
        <dbReference type="EMBL" id="WKW11113.1"/>
    </source>
</evidence>
<evidence type="ECO:0000256" key="1">
    <source>
        <dbReference type="SAM" id="MobiDB-lite"/>
    </source>
</evidence>
<dbReference type="SUPFAM" id="SSF56925">
    <property type="entry name" value="OMPA-like"/>
    <property type="match status" value="1"/>
</dbReference>
<organism evidence="3 4">
    <name type="scientific">Pseudogemmatithrix spongiicola</name>
    <dbReference type="NCBI Taxonomy" id="3062599"/>
    <lineage>
        <taxon>Bacteria</taxon>
        <taxon>Pseudomonadati</taxon>
        <taxon>Gemmatimonadota</taxon>
        <taxon>Gemmatimonadia</taxon>
        <taxon>Gemmatimonadales</taxon>
        <taxon>Gemmatimonadaceae</taxon>
        <taxon>Pseudogemmatithrix</taxon>
    </lineage>
</organism>
<proteinExistence type="predicted"/>
<accession>A0AA49Q646</accession>
<reference evidence="3" key="1">
    <citation type="submission" date="2023-07" db="EMBL/GenBank/DDBJ databases">
        <authorList>
            <person name="Haufschild T."/>
            <person name="Kallscheuer N."/>
            <person name="Hammer J."/>
            <person name="Kohn T."/>
            <person name="Kabuu M."/>
            <person name="Jogler M."/>
            <person name="Wohfarth N."/>
            <person name="Heuer A."/>
            <person name="Rohde M."/>
            <person name="van Teeseling M.C.F."/>
            <person name="Jogler C."/>
        </authorList>
    </citation>
    <scope>NUCLEOTIDE SEQUENCE</scope>
    <source>
        <strain evidence="2">Strain 138</strain>
        <strain evidence="3">Strain 318</strain>
    </source>
</reference>
<keyword evidence="4" id="KW-1185">Reference proteome</keyword>
<gene>
    <name evidence="2" type="ORF">Strain138_000348</name>
    <name evidence="3" type="ORF">Strain318_000348</name>
</gene>
<evidence type="ECO:0008006" key="5">
    <source>
        <dbReference type="Google" id="ProtNLM"/>
    </source>
</evidence>
<evidence type="ECO:0000313" key="4">
    <source>
        <dbReference type="Proteomes" id="UP001229955"/>
    </source>
</evidence>
<evidence type="ECO:0000313" key="3">
    <source>
        <dbReference type="EMBL" id="WKW14023.1"/>
    </source>
</evidence>
<sequence>MTIPIAAHAQRRSQDSTRSAESTAEAEARLARKAAGLTVGPWELRGIEPPSGVDVSTMPMFYGFVRRGLDVRLALENGIGVWRREQSTPATGGLGGTPGETVQSWVVAQTTAVRFYPATDAGARFEPWVLGGAGLTLGIDDRETTGGGILGGSTGGSGVGIIPGFSLQGGVGTEWWFSRSLALNVGARYQWTRFFEDFGGARTYQGPAYEAGLTYKFRYR</sequence>
<dbReference type="EMBL" id="CP130612">
    <property type="protein sequence ID" value="WKW11113.1"/>
    <property type="molecule type" value="Genomic_DNA"/>
</dbReference>
<protein>
    <recommendedName>
        <fullName evidence="5">Outer membrane protein beta-barrel domain-containing protein</fullName>
    </recommendedName>
</protein>
<dbReference type="RefSeq" id="WP_367886815.1">
    <property type="nucleotide sequence ID" value="NZ_CP130612.1"/>
</dbReference>
<dbReference type="InterPro" id="IPR011250">
    <property type="entry name" value="OMP/PagP_B-barrel"/>
</dbReference>
<dbReference type="Proteomes" id="UP001229955">
    <property type="component" value="Chromosome"/>
</dbReference>